<dbReference type="GO" id="GO:0080120">
    <property type="term" value="P:CAAX-box protein maturation"/>
    <property type="evidence" value="ECO:0007669"/>
    <property type="project" value="UniProtKB-ARBA"/>
</dbReference>
<dbReference type="Pfam" id="PF02517">
    <property type="entry name" value="Rce1-like"/>
    <property type="match status" value="1"/>
</dbReference>
<evidence type="ECO:0000313" key="4">
    <source>
        <dbReference type="Proteomes" id="UP000194161"/>
    </source>
</evidence>
<keyword evidence="3" id="KW-0378">Hydrolase</keyword>
<evidence type="ECO:0000259" key="2">
    <source>
        <dbReference type="Pfam" id="PF02517"/>
    </source>
</evidence>
<feature type="domain" description="CAAX prenyl protease 2/Lysostaphin resistance protein A-like" evidence="2">
    <location>
        <begin position="86"/>
        <end position="231"/>
    </location>
</feature>
<sequence>MADRLSFGAEFADFWRFVRRPTLRRLPGRHPHGGLAGDWTPNIGFARLMAWAGVLWAINLFALGPIAVMAAGAGGAVHRLDPMNIPWLAAVLWAPLVEELLFRHGLRRPLQALWLCPLLLPPILLGPMGWTVAWVACLMIVLCLPLRRGRAQLKGWRTAWRREYVRRYGMVFHLVSITFAAVHLNNFTLQGMAVYMLPLLVLPQWMTGMVLGWMRTRRGIGAAILLHGVFNGGPVLFIMLMAGLTQNLPIPMPQQ</sequence>
<dbReference type="GO" id="GO:0004175">
    <property type="term" value="F:endopeptidase activity"/>
    <property type="evidence" value="ECO:0007669"/>
    <property type="project" value="UniProtKB-ARBA"/>
</dbReference>
<keyword evidence="3" id="KW-0645">Protease</keyword>
<feature type="transmembrane region" description="Helical" evidence="1">
    <location>
        <begin position="167"/>
        <end position="186"/>
    </location>
</feature>
<feature type="transmembrane region" description="Helical" evidence="1">
    <location>
        <begin position="192"/>
        <end position="213"/>
    </location>
</feature>
<evidence type="ECO:0000256" key="1">
    <source>
        <dbReference type="SAM" id="Phobius"/>
    </source>
</evidence>
<keyword evidence="1" id="KW-0472">Membrane</keyword>
<dbReference type="AlphaFoldDB" id="A0A1W6ZA34"/>
<keyword evidence="1" id="KW-1133">Transmembrane helix</keyword>
<feature type="transmembrane region" description="Helical" evidence="1">
    <location>
        <begin position="123"/>
        <end position="146"/>
    </location>
</feature>
<feature type="transmembrane region" description="Helical" evidence="1">
    <location>
        <begin position="220"/>
        <end position="244"/>
    </location>
</feature>
<dbReference type="KEGG" id="bgm:CAL15_04495"/>
<dbReference type="EMBL" id="CP021111">
    <property type="protein sequence ID" value="ARP93704.1"/>
    <property type="molecule type" value="Genomic_DNA"/>
</dbReference>
<dbReference type="Proteomes" id="UP000194161">
    <property type="component" value="Chromosome"/>
</dbReference>
<organism evidence="3 4">
    <name type="scientific">Bordetella genomosp. 13</name>
    <dbReference type="NCBI Taxonomy" id="463040"/>
    <lineage>
        <taxon>Bacteria</taxon>
        <taxon>Pseudomonadati</taxon>
        <taxon>Pseudomonadota</taxon>
        <taxon>Betaproteobacteria</taxon>
        <taxon>Burkholderiales</taxon>
        <taxon>Alcaligenaceae</taxon>
        <taxon>Bordetella</taxon>
    </lineage>
</organism>
<keyword evidence="1" id="KW-0812">Transmembrane</keyword>
<gene>
    <name evidence="3" type="ORF">CAL15_04495</name>
</gene>
<dbReference type="GO" id="GO:0008237">
    <property type="term" value="F:metallopeptidase activity"/>
    <property type="evidence" value="ECO:0007669"/>
    <property type="project" value="UniProtKB-KW"/>
</dbReference>
<dbReference type="GO" id="GO:0006508">
    <property type="term" value="P:proteolysis"/>
    <property type="evidence" value="ECO:0007669"/>
    <property type="project" value="UniProtKB-KW"/>
</dbReference>
<keyword evidence="3" id="KW-0482">Metalloprotease</keyword>
<reference evidence="3 4" key="1">
    <citation type="submission" date="2017-05" db="EMBL/GenBank/DDBJ databases">
        <title>Complete and WGS of Bordetella genogroups.</title>
        <authorList>
            <person name="Spilker T."/>
            <person name="LiPuma J."/>
        </authorList>
    </citation>
    <scope>NUCLEOTIDE SEQUENCE [LARGE SCALE GENOMIC DNA]</scope>
    <source>
        <strain evidence="3 4">AU7206</strain>
    </source>
</reference>
<keyword evidence="4" id="KW-1185">Reference proteome</keyword>
<dbReference type="RefSeq" id="WP_086077480.1">
    <property type="nucleotide sequence ID" value="NZ_CP021111.1"/>
</dbReference>
<dbReference type="OrthoDB" id="8521072at2"/>
<proteinExistence type="predicted"/>
<accession>A0A1W6ZA34</accession>
<evidence type="ECO:0000313" key="3">
    <source>
        <dbReference type="EMBL" id="ARP93704.1"/>
    </source>
</evidence>
<dbReference type="STRING" id="463040.CAL15_04495"/>
<name>A0A1W6ZA34_9BORD</name>
<protein>
    <submittedName>
        <fullName evidence="3">CPBP family intramembrane metalloprotease</fullName>
    </submittedName>
</protein>
<feature type="transmembrane region" description="Helical" evidence="1">
    <location>
        <begin position="48"/>
        <end position="73"/>
    </location>
</feature>
<dbReference type="InterPro" id="IPR003675">
    <property type="entry name" value="Rce1/LyrA-like_dom"/>
</dbReference>